<evidence type="ECO:0000313" key="3">
    <source>
        <dbReference type="Proteomes" id="UP000053815"/>
    </source>
</evidence>
<evidence type="ECO:0000313" key="2">
    <source>
        <dbReference type="EMBL" id="GAN11454.1"/>
    </source>
</evidence>
<dbReference type="Proteomes" id="UP000053815">
    <property type="component" value="Unassembled WGS sequence"/>
</dbReference>
<organism evidence="2">
    <name type="scientific">Mucor ambiguus</name>
    <dbReference type="NCBI Taxonomy" id="91626"/>
    <lineage>
        <taxon>Eukaryota</taxon>
        <taxon>Fungi</taxon>
        <taxon>Fungi incertae sedis</taxon>
        <taxon>Mucoromycota</taxon>
        <taxon>Mucoromycotina</taxon>
        <taxon>Mucoromycetes</taxon>
        <taxon>Mucorales</taxon>
        <taxon>Mucorineae</taxon>
        <taxon>Mucoraceae</taxon>
        <taxon>Mucor</taxon>
    </lineage>
</organism>
<dbReference type="AlphaFoldDB" id="A0A0C9MVM8"/>
<accession>A0A0C9MVM8</accession>
<keyword evidence="1" id="KW-1133">Transmembrane helix</keyword>
<keyword evidence="3" id="KW-1185">Reference proteome</keyword>
<dbReference type="OrthoDB" id="419711at2759"/>
<feature type="transmembrane region" description="Helical" evidence="1">
    <location>
        <begin position="9"/>
        <end position="28"/>
    </location>
</feature>
<evidence type="ECO:0000256" key="1">
    <source>
        <dbReference type="SAM" id="Phobius"/>
    </source>
</evidence>
<reference evidence="2" key="1">
    <citation type="submission" date="2014-09" db="EMBL/GenBank/DDBJ databases">
        <title>Draft genome sequence of an oleaginous Mucoromycotina fungus Mucor ambiguus NBRC6742.</title>
        <authorList>
            <person name="Takeda I."/>
            <person name="Yamane N."/>
            <person name="Morita T."/>
            <person name="Tamano K."/>
            <person name="Machida M."/>
            <person name="Baker S."/>
            <person name="Koike H."/>
        </authorList>
    </citation>
    <scope>NUCLEOTIDE SEQUENCE</scope>
    <source>
        <strain evidence="2">NBRC 6742</strain>
    </source>
</reference>
<dbReference type="STRING" id="91626.A0A0C9MVM8"/>
<name>A0A0C9MVM8_9FUNG</name>
<protein>
    <submittedName>
        <fullName evidence="2">Uncharacterized protein</fullName>
    </submittedName>
</protein>
<keyword evidence="1" id="KW-0812">Transmembrane</keyword>
<feature type="transmembrane region" description="Helical" evidence="1">
    <location>
        <begin position="40"/>
        <end position="60"/>
    </location>
</feature>
<gene>
    <name evidence="2" type="ORF">MAM1_0612c11017</name>
</gene>
<sequence length="133" mass="15120">MVLLVFGTVLLYMCLIFIIFAVEHWWVYSFLDWSVGPSAVIWYLAISVFIVLCFFLQVGVHRSRDCIAKRFVNKYHSPMSIKYNGDVEKKDAPSEIIQTSNFEPLASTIGASSRITFGETSTTDISNHSSAYY</sequence>
<dbReference type="EMBL" id="DF836901">
    <property type="protein sequence ID" value="GAN11454.1"/>
    <property type="molecule type" value="Genomic_DNA"/>
</dbReference>
<proteinExistence type="predicted"/>
<keyword evidence="1" id="KW-0472">Membrane</keyword>